<gene>
    <name evidence="2" type="ORF">RT723_04795</name>
</gene>
<dbReference type="Proteomes" id="UP001257914">
    <property type="component" value="Unassembled WGS sequence"/>
</dbReference>
<dbReference type="Pfam" id="PF12849">
    <property type="entry name" value="PBP_like_2"/>
    <property type="match status" value="1"/>
</dbReference>
<dbReference type="SUPFAM" id="SSF53850">
    <property type="entry name" value="Periplasmic binding protein-like II"/>
    <property type="match status" value="1"/>
</dbReference>
<dbReference type="RefSeq" id="WP_315946075.1">
    <property type="nucleotide sequence ID" value="NZ_JAWCUA010000003.1"/>
</dbReference>
<feature type="domain" description="PBP" evidence="1">
    <location>
        <begin position="23"/>
        <end position="239"/>
    </location>
</feature>
<organism evidence="2 3">
    <name type="scientific">Psychrosphaera aquimarina</name>
    <dbReference type="NCBI Taxonomy" id="2044854"/>
    <lineage>
        <taxon>Bacteria</taxon>
        <taxon>Pseudomonadati</taxon>
        <taxon>Pseudomonadota</taxon>
        <taxon>Gammaproteobacteria</taxon>
        <taxon>Alteromonadales</taxon>
        <taxon>Pseudoalteromonadaceae</taxon>
        <taxon>Psychrosphaera</taxon>
    </lineage>
</organism>
<dbReference type="EMBL" id="JAWCUA010000003">
    <property type="protein sequence ID" value="MDU0112327.1"/>
    <property type="molecule type" value="Genomic_DNA"/>
</dbReference>
<accession>A0ABU3QY36</accession>
<name>A0ABU3QY36_9GAMM</name>
<dbReference type="PANTHER" id="PTHR37945">
    <property type="entry name" value="EXTRACELLULAR TUNGSTATE BINDING PROTEIN"/>
    <property type="match status" value="1"/>
</dbReference>
<dbReference type="InterPro" id="IPR024370">
    <property type="entry name" value="PBP_domain"/>
</dbReference>
<reference evidence="2 3" key="1">
    <citation type="submission" date="2023-10" db="EMBL/GenBank/DDBJ databases">
        <title>Psychrosphaera aquimaarina strain SW33 isolated from seawater.</title>
        <authorList>
            <person name="Bayburt H."/>
            <person name="Kim J.M."/>
            <person name="Choi B.J."/>
            <person name="Jeon C.O."/>
        </authorList>
    </citation>
    <scope>NUCLEOTIDE SEQUENCE [LARGE SCALE GENOMIC DNA]</scope>
    <source>
        <strain evidence="2 3">KCTC 52743</strain>
    </source>
</reference>
<dbReference type="PANTHER" id="PTHR37945:SF1">
    <property type="entry name" value="EXTRACELLULAR TUNGSTATE BINDING PROTEIN"/>
    <property type="match status" value="1"/>
</dbReference>
<sequence>MNFIRLLALFIVLPFCFISSPMAKTLQIGTSTSTDNSGLLTYLLPHFTQQTNIDVNYIAVGTGAALKLGREGKVDVLLVHSEPAELKYMAQGFGSRREPFMFNDFIIVGKDQNTYTDLLHFFKHLVDNQLVFVSRGDSSGTHKKEEILWQQFNYDPIGEPWYIETGLGMAKTLLETNVRQAYTLIDRGTWLAKENQVDLTIVFENAPQLLNPYSAIVTTTEKQNYAVANQFVDWLLSDKAQTLIGEFRVNNNVLFKPIALLK</sequence>
<evidence type="ECO:0000259" key="1">
    <source>
        <dbReference type="Pfam" id="PF12849"/>
    </source>
</evidence>
<dbReference type="InterPro" id="IPR052738">
    <property type="entry name" value="ABC-Tungstate_binding"/>
</dbReference>
<proteinExistence type="predicted"/>
<comment type="caution">
    <text evidence="2">The sequence shown here is derived from an EMBL/GenBank/DDBJ whole genome shotgun (WGS) entry which is preliminary data.</text>
</comment>
<protein>
    <submittedName>
        <fullName evidence="2">Substrate-binding domain-containing protein</fullName>
    </submittedName>
</protein>
<keyword evidence="3" id="KW-1185">Reference proteome</keyword>
<dbReference type="Gene3D" id="3.40.190.10">
    <property type="entry name" value="Periplasmic binding protein-like II"/>
    <property type="match status" value="2"/>
</dbReference>
<evidence type="ECO:0000313" key="3">
    <source>
        <dbReference type="Proteomes" id="UP001257914"/>
    </source>
</evidence>
<evidence type="ECO:0000313" key="2">
    <source>
        <dbReference type="EMBL" id="MDU0112327.1"/>
    </source>
</evidence>